<dbReference type="PRINTS" id="PR00344">
    <property type="entry name" value="BCTRLSENSOR"/>
</dbReference>
<dbReference type="PROSITE" id="PS50109">
    <property type="entry name" value="HIS_KIN"/>
    <property type="match status" value="1"/>
</dbReference>
<dbReference type="InterPro" id="IPR003661">
    <property type="entry name" value="HisK_dim/P_dom"/>
</dbReference>
<dbReference type="SMART" id="SM00387">
    <property type="entry name" value="HATPase_c"/>
    <property type="match status" value="1"/>
</dbReference>
<dbReference type="CDD" id="cd00082">
    <property type="entry name" value="HisKA"/>
    <property type="match status" value="1"/>
</dbReference>
<keyword evidence="10" id="KW-1185">Reference proteome</keyword>
<dbReference type="Pfam" id="PF01590">
    <property type="entry name" value="GAF"/>
    <property type="match status" value="1"/>
</dbReference>
<dbReference type="Proteomes" id="UP001082899">
    <property type="component" value="Unassembled WGS sequence"/>
</dbReference>
<evidence type="ECO:0000259" key="7">
    <source>
        <dbReference type="PROSITE" id="PS50109"/>
    </source>
</evidence>
<sequence length="505" mass="55417">MNASVASIDFIDDHRVWCKAAWGRPRGETPRAKSLCDETLRRGTRLVLADAREDAAFSQCREVIDERRVVFYAGIVLRGTDGVALGALSVTDQTPRRIDENGISALELIAGQVTELLESRRLNQENLQQKSQIDQVQENRDRFLAMLAHELRAPLAPILTAAQVLNAQTATADQQQWSRQTILRHATHMGEVIQHLLSASLVASGAVDLKLQPVSVAALLQSAYEMSESAIREQQHIYYPADTAEWVMADPAQLVVVLVDLLKNAARYTPARGRIHARVDVAGDWVNIRISDNGAGIASHDIDEIFQVFGQSRQPLDRAKGGIGLGLALGRRIAEWHGGTLTAYSRGPEQGSEFTLTLARATPEAPQRVPVRDEGWASLSPPLEILVIDDNVDTAEALAMYYQSLGQRVRLAHNAKDALAAMDRWHPDVVLSDIGLPDISGYELAKRLSRNDTLVETLLIAISGYADARARAASKAAGFHAHFGKPVDLPVMDRLIVNHFLQSDS</sequence>
<feature type="domain" description="Response regulatory" evidence="8">
    <location>
        <begin position="384"/>
        <end position="500"/>
    </location>
</feature>
<dbReference type="SMART" id="SM00448">
    <property type="entry name" value="REC"/>
    <property type="match status" value="1"/>
</dbReference>
<evidence type="ECO:0000256" key="5">
    <source>
        <dbReference type="ARBA" id="ARBA00022777"/>
    </source>
</evidence>
<name>A0ABT3ZH26_9BURK</name>
<dbReference type="CDD" id="cd00075">
    <property type="entry name" value="HATPase"/>
    <property type="match status" value="1"/>
</dbReference>
<feature type="modified residue" description="4-aspartylphosphate" evidence="6">
    <location>
        <position position="433"/>
    </location>
</feature>
<dbReference type="Pfam" id="PF00512">
    <property type="entry name" value="HisKA"/>
    <property type="match status" value="1"/>
</dbReference>
<evidence type="ECO:0000256" key="2">
    <source>
        <dbReference type="ARBA" id="ARBA00012438"/>
    </source>
</evidence>
<dbReference type="PANTHER" id="PTHR43547:SF2">
    <property type="entry name" value="HYBRID SIGNAL TRANSDUCTION HISTIDINE KINASE C"/>
    <property type="match status" value="1"/>
</dbReference>
<evidence type="ECO:0000259" key="8">
    <source>
        <dbReference type="PROSITE" id="PS50110"/>
    </source>
</evidence>
<dbReference type="SUPFAM" id="SSF55781">
    <property type="entry name" value="GAF domain-like"/>
    <property type="match status" value="1"/>
</dbReference>
<dbReference type="Gene3D" id="3.40.50.2300">
    <property type="match status" value="1"/>
</dbReference>
<organism evidence="9 10">
    <name type="scientific">Robbsia betulipollinis</name>
    <dbReference type="NCBI Taxonomy" id="2981849"/>
    <lineage>
        <taxon>Bacteria</taxon>
        <taxon>Pseudomonadati</taxon>
        <taxon>Pseudomonadota</taxon>
        <taxon>Betaproteobacteria</taxon>
        <taxon>Burkholderiales</taxon>
        <taxon>Burkholderiaceae</taxon>
        <taxon>Robbsia</taxon>
    </lineage>
</organism>
<dbReference type="InterPro" id="IPR005467">
    <property type="entry name" value="His_kinase_dom"/>
</dbReference>
<keyword evidence="9" id="KW-0067">ATP-binding</keyword>
<evidence type="ECO:0000256" key="1">
    <source>
        <dbReference type="ARBA" id="ARBA00000085"/>
    </source>
</evidence>
<dbReference type="EC" id="2.7.13.3" evidence="2"/>
<comment type="caution">
    <text evidence="9">The sequence shown here is derived from an EMBL/GenBank/DDBJ whole genome shotgun (WGS) entry which is preliminary data.</text>
</comment>
<evidence type="ECO:0000256" key="4">
    <source>
        <dbReference type="ARBA" id="ARBA00022679"/>
    </source>
</evidence>
<dbReference type="InterPro" id="IPR003018">
    <property type="entry name" value="GAF"/>
</dbReference>
<proteinExistence type="predicted"/>
<dbReference type="SMART" id="SM00388">
    <property type="entry name" value="HisKA"/>
    <property type="match status" value="1"/>
</dbReference>
<dbReference type="Gene3D" id="3.30.565.10">
    <property type="entry name" value="Histidine kinase-like ATPase, C-terminal domain"/>
    <property type="match status" value="1"/>
</dbReference>
<dbReference type="Pfam" id="PF02518">
    <property type="entry name" value="HATPase_c"/>
    <property type="match status" value="1"/>
</dbReference>
<accession>A0ABT3ZH26</accession>
<feature type="domain" description="Histidine kinase" evidence="7">
    <location>
        <begin position="146"/>
        <end position="362"/>
    </location>
</feature>
<gene>
    <name evidence="9" type="ORF">OVY01_00945</name>
</gene>
<dbReference type="InterPro" id="IPR011006">
    <property type="entry name" value="CheY-like_superfamily"/>
</dbReference>
<reference evidence="9" key="1">
    <citation type="submission" date="2022-11" db="EMBL/GenBank/DDBJ databases">
        <title>Robbsia betulipollinis sp. nov., isolated from pollen of birch (Betula pendula).</title>
        <authorList>
            <person name="Shi H."/>
            <person name="Ambika Manirajan B."/>
            <person name="Ratering S."/>
            <person name="Geissler-Plaum R."/>
            <person name="Schnell S."/>
        </authorList>
    </citation>
    <scope>NUCLEOTIDE SEQUENCE</scope>
    <source>
        <strain evidence="9">Bb-Pol-6</strain>
    </source>
</reference>
<evidence type="ECO:0000313" key="9">
    <source>
        <dbReference type="EMBL" id="MCY0385829.1"/>
    </source>
</evidence>
<comment type="catalytic activity">
    <reaction evidence="1">
        <text>ATP + protein L-histidine = ADP + protein N-phospho-L-histidine.</text>
        <dbReference type="EC" id="2.7.13.3"/>
    </reaction>
</comment>
<keyword evidence="9" id="KW-0547">Nucleotide-binding</keyword>
<dbReference type="InterPro" id="IPR004358">
    <property type="entry name" value="Sig_transdc_His_kin-like_C"/>
</dbReference>
<keyword evidence="3 6" id="KW-0597">Phosphoprotein</keyword>
<dbReference type="InterPro" id="IPR001789">
    <property type="entry name" value="Sig_transdc_resp-reg_receiver"/>
</dbReference>
<dbReference type="SUPFAM" id="SSF55874">
    <property type="entry name" value="ATPase domain of HSP90 chaperone/DNA topoisomerase II/histidine kinase"/>
    <property type="match status" value="1"/>
</dbReference>
<protein>
    <recommendedName>
        <fullName evidence="2">histidine kinase</fullName>
        <ecNumber evidence="2">2.7.13.3</ecNumber>
    </recommendedName>
</protein>
<dbReference type="Pfam" id="PF00072">
    <property type="entry name" value="Response_reg"/>
    <property type="match status" value="1"/>
</dbReference>
<dbReference type="InterPro" id="IPR029016">
    <property type="entry name" value="GAF-like_dom_sf"/>
</dbReference>
<dbReference type="InterPro" id="IPR036890">
    <property type="entry name" value="HATPase_C_sf"/>
</dbReference>
<keyword evidence="5" id="KW-0418">Kinase</keyword>
<dbReference type="SUPFAM" id="SSF52172">
    <property type="entry name" value="CheY-like"/>
    <property type="match status" value="1"/>
</dbReference>
<dbReference type="Gene3D" id="3.30.450.40">
    <property type="match status" value="1"/>
</dbReference>
<dbReference type="InterPro" id="IPR036097">
    <property type="entry name" value="HisK_dim/P_sf"/>
</dbReference>
<dbReference type="PANTHER" id="PTHR43547">
    <property type="entry name" value="TWO-COMPONENT HISTIDINE KINASE"/>
    <property type="match status" value="1"/>
</dbReference>
<dbReference type="EMBL" id="JAPMXC010000001">
    <property type="protein sequence ID" value="MCY0385829.1"/>
    <property type="molecule type" value="Genomic_DNA"/>
</dbReference>
<dbReference type="SUPFAM" id="SSF47384">
    <property type="entry name" value="Homodimeric domain of signal transducing histidine kinase"/>
    <property type="match status" value="1"/>
</dbReference>
<evidence type="ECO:0000256" key="6">
    <source>
        <dbReference type="PROSITE-ProRule" id="PRU00169"/>
    </source>
</evidence>
<evidence type="ECO:0000256" key="3">
    <source>
        <dbReference type="ARBA" id="ARBA00022553"/>
    </source>
</evidence>
<dbReference type="InterPro" id="IPR003594">
    <property type="entry name" value="HATPase_dom"/>
</dbReference>
<dbReference type="PROSITE" id="PS50110">
    <property type="entry name" value="RESPONSE_REGULATORY"/>
    <property type="match status" value="1"/>
</dbReference>
<keyword evidence="4" id="KW-0808">Transferase</keyword>
<dbReference type="GO" id="GO:0005524">
    <property type="term" value="F:ATP binding"/>
    <property type="evidence" value="ECO:0007669"/>
    <property type="project" value="UniProtKB-KW"/>
</dbReference>
<evidence type="ECO:0000313" key="10">
    <source>
        <dbReference type="Proteomes" id="UP001082899"/>
    </source>
</evidence>
<dbReference type="Gene3D" id="1.10.287.130">
    <property type="match status" value="1"/>
</dbReference>